<name>A0A6A3GI26_9STRA</name>
<dbReference type="EMBL" id="QXFW01007424">
    <property type="protein sequence ID" value="KAE8957109.1"/>
    <property type="molecule type" value="Genomic_DNA"/>
</dbReference>
<gene>
    <name evidence="1" type="ORF">PF011_g31253</name>
</gene>
<dbReference type="AlphaFoldDB" id="A0A6A3GI26"/>
<protein>
    <recommendedName>
        <fullName evidence="3">Cyclic nucleotide-binding domain-containing protein</fullName>
    </recommendedName>
</protein>
<comment type="caution">
    <text evidence="1">The sequence shown here is derived from an EMBL/GenBank/DDBJ whole genome shotgun (WGS) entry which is preliminary data.</text>
</comment>
<accession>A0A6A3GI26</accession>
<evidence type="ECO:0000313" key="2">
    <source>
        <dbReference type="Proteomes" id="UP000460718"/>
    </source>
</evidence>
<dbReference type="Proteomes" id="UP000460718">
    <property type="component" value="Unassembled WGS sequence"/>
</dbReference>
<evidence type="ECO:0008006" key="3">
    <source>
        <dbReference type="Google" id="ProtNLM"/>
    </source>
</evidence>
<sequence length="40" mass="4500">MTRLLEVIVTPAHKTLISARDDEDEMFIFHSGVLTVVPMS</sequence>
<reference evidence="1 2" key="1">
    <citation type="submission" date="2018-09" db="EMBL/GenBank/DDBJ databases">
        <title>Genomic investigation of the strawberry pathogen Phytophthora fragariae indicates pathogenicity is determined by transcriptional variation in three key races.</title>
        <authorList>
            <person name="Adams T.M."/>
            <person name="Armitage A.D."/>
            <person name="Sobczyk M.K."/>
            <person name="Bates H.J."/>
            <person name="Dunwell J.M."/>
            <person name="Nellist C.F."/>
            <person name="Harrison R.J."/>
        </authorList>
    </citation>
    <scope>NUCLEOTIDE SEQUENCE [LARGE SCALE GENOMIC DNA]</scope>
    <source>
        <strain evidence="1 2">SCRP245</strain>
    </source>
</reference>
<organism evidence="1 2">
    <name type="scientific">Phytophthora fragariae</name>
    <dbReference type="NCBI Taxonomy" id="53985"/>
    <lineage>
        <taxon>Eukaryota</taxon>
        <taxon>Sar</taxon>
        <taxon>Stramenopiles</taxon>
        <taxon>Oomycota</taxon>
        <taxon>Peronosporomycetes</taxon>
        <taxon>Peronosporales</taxon>
        <taxon>Peronosporaceae</taxon>
        <taxon>Phytophthora</taxon>
    </lineage>
</organism>
<evidence type="ECO:0000313" key="1">
    <source>
        <dbReference type="EMBL" id="KAE8957109.1"/>
    </source>
</evidence>
<proteinExistence type="predicted"/>